<dbReference type="InterPro" id="IPR028995">
    <property type="entry name" value="Glyco_hydro_57/38_cen_sf"/>
</dbReference>
<dbReference type="InterPro" id="IPR037094">
    <property type="entry name" value="Glyco_hydro_38_cen_sf"/>
</dbReference>
<name>A0A9D8PN52_9DELT</name>
<feature type="region of interest" description="Disordered" evidence="5">
    <location>
        <begin position="430"/>
        <end position="449"/>
    </location>
</feature>
<proteinExistence type="inferred from homology"/>
<dbReference type="InterPro" id="IPR027291">
    <property type="entry name" value="Glyco_hydro_38_N_sf"/>
</dbReference>
<dbReference type="EMBL" id="JAFGIX010000030">
    <property type="protein sequence ID" value="MBN1572809.1"/>
    <property type="molecule type" value="Genomic_DNA"/>
</dbReference>
<dbReference type="InterPro" id="IPR015341">
    <property type="entry name" value="Glyco_hydro_38_cen"/>
</dbReference>
<organism evidence="7 8">
    <name type="scientific">Candidatus Zymogenus saltonus</name>
    <dbReference type="NCBI Taxonomy" id="2844893"/>
    <lineage>
        <taxon>Bacteria</taxon>
        <taxon>Deltaproteobacteria</taxon>
        <taxon>Candidatus Zymogenia</taxon>
        <taxon>Candidatus Zymogeniales</taxon>
        <taxon>Candidatus Zymogenaceae</taxon>
        <taxon>Candidatus Zymogenus</taxon>
    </lineage>
</organism>
<dbReference type="PANTHER" id="PTHR46017:SF2">
    <property type="entry name" value="MANNOSYLGLYCERATE HYDROLASE"/>
    <property type="match status" value="1"/>
</dbReference>
<feature type="domain" description="Glycoside hydrolase family 38 central" evidence="6">
    <location>
        <begin position="335"/>
        <end position="413"/>
    </location>
</feature>
<keyword evidence="3" id="KW-0378">Hydrolase</keyword>
<sequence length="806" mass="91018">MTSSEREITLRKKLEIPDDAKRVLLFSESSHWDPNWMFTSKEYYKLRIRRLLDQAVKECEADPRRIFGIECIFFLKMYWERRPKRRESVRRLVNERRFRLTGSSTGTPDTCVPGLEAIIRDYLIGQEWLRENGMNQESRLAYLPDNFGVVPTLPTVLNALGYAYTALSRIDGCFYPGTDYADPRLFPRPGSSAELLRRDLKTDDFVWRGPDGSKLLCHWNPYTYGQGDTIAAAAPVRMMGVTFGFRARSIKKVAKKIESYVKDLAPLAKTPYMLCPMGLDFNGPVPGLLSLLDKYNREVYPESGIYVLNAGMDDYFDLVSCHIDKLPELEIDFNPYWTGFYSARPDVKQRCKKIVDDLLRIESALALAKDEKQASDLLRELAPVWETVVVANHHDFITGTSPDRVWKKEQRPWLVEAQKTIDRVKKEAKALHTAPAAAESPVKPPKVTASNGKIRIENKHYIITLSEKLGGCVDGWRDPKTGEELLTGLAGDVILYKDSGGLWRMGHEFAGGQFFMTECMSGRPAKLDMENQNGYLHVTSEFTLDGRAMKKEMWFSSDSPFVRMRLTGSARRWKTITCRFSSRLFPHSIYMDVPGGVVQRPLIKIYNPTYWAGAGFAHITDPKTKRGFALFMGGPVSVSGTANGALECVAIRNAPMERAYRIFPIPTAFPAYGLAGSEHSFNFAAGFTRKGDWRENRLFSVAADIIKDARIDPKEEEIPDAIGVAVDLDSEDVTVVALKRAHRGEGLIVRLQSFGPDRVKISLKDKKIKKAFLADARERDIEQLKVDSKGVLVPFTGTVATVRLLV</sequence>
<dbReference type="SUPFAM" id="SSF88688">
    <property type="entry name" value="Families 57/38 glycoside transferase middle domain"/>
    <property type="match status" value="1"/>
</dbReference>
<evidence type="ECO:0000259" key="6">
    <source>
        <dbReference type="SMART" id="SM00872"/>
    </source>
</evidence>
<dbReference type="Gene3D" id="1.20.1270.50">
    <property type="entry name" value="Glycoside hydrolase family 38, central domain"/>
    <property type="match status" value="1"/>
</dbReference>
<dbReference type="Pfam" id="PF09261">
    <property type="entry name" value="Alpha-mann_mid"/>
    <property type="match status" value="1"/>
</dbReference>
<dbReference type="SUPFAM" id="SSF88713">
    <property type="entry name" value="Glycoside hydrolase/deacetylase"/>
    <property type="match status" value="1"/>
</dbReference>
<dbReference type="PANTHER" id="PTHR46017">
    <property type="entry name" value="ALPHA-MANNOSIDASE 2C1"/>
    <property type="match status" value="1"/>
</dbReference>
<evidence type="ECO:0000313" key="8">
    <source>
        <dbReference type="Proteomes" id="UP000809273"/>
    </source>
</evidence>
<evidence type="ECO:0000256" key="3">
    <source>
        <dbReference type="ARBA" id="ARBA00022801"/>
    </source>
</evidence>
<dbReference type="Gene3D" id="3.20.110.10">
    <property type="entry name" value="Glycoside hydrolase 38, N terminal domain"/>
    <property type="match status" value="1"/>
</dbReference>
<dbReference type="SUPFAM" id="SSF74650">
    <property type="entry name" value="Galactose mutarotase-like"/>
    <property type="match status" value="1"/>
</dbReference>
<dbReference type="Proteomes" id="UP000809273">
    <property type="component" value="Unassembled WGS sequence"/>
</dbReference>
<dbReference type="InterPro" id="IPR011013">
    <property type="entry name" value="Gal_mutarotase_sf_dom"/>
</dbReference>
<dbReference type="GO" id="GO:0004559">
    <property type="term" value="F:alpha-mannosidase activity"/>
    <property type="evidence" value="ECO:0007669"/>
    <property type="project" value="InterPro"/>
</dbReference>
<accession>A0A9D8PN52</accession>
<dbReference type="AlphaFoldDB" id="A0A9D8PN52"/>
<reference evidence="7" key="2">
    <citation type="submission" date="2021-01" db="EMBL/GenBank/DDBJ databases">
        <authorList>
            <person name="Hahn C.R."/>
            <person name="Youssef N.H."/>
            <person name="Elshahed M."/>
        </authorList>
    </citation>
    <scope>NUCLEOTIDE SEQUENCE</scope>
    <source>
        <strain evidence="7">Zod_Metabat.24</strain>
    </source>
</reference>
<dbReference type="SMART" id="SM00872">
    <property type="entry name" value="Alpha-mann_mid"/>
    <property type="match status" value="1"/>
</dbReference>
<dbReference type="Pfam" id="PF01074">
    <property type="entry name" value="Glyco_hydro_38N"/>
    <property type="match status" value="1"/>
</dbReference>
<dbReference type="GO" id="GO:0030246">
    <property type="term" value="F:carbohydrate binding"/>
    <property type="evidence" value="ECO:0007669"/>
    <property type="project" value="InterPro"/>
</dbReference>
<evidence type="ECO:0000313" key="7">
    <source>
        <dbReference type="EMBL" id="MBN1572809.1"/>
    </source>
</evidence>
<protein>
    <recommendedName>
        <fullName evidence="6">Glycoside hydrolase family 38 central domain-containing protein</fullName>
    </recommendedName>
</protein>
<dbReference type="GO" id="GO:0046872">
    <property type="term" value="F:metal ion binding"/>
    <property type="evidence" value="ECO:0007669"/>
    <property type="project" value="UniProtKB-KW"/>
</dbReference>
<comment type="similarity">
    <text evidence="1">Belongs to the glycosyl hydrolase 38 family.</text>
</comment>
<comment type="caution">
    <text evidence="7">The sequence shown here is derived from an EMBL/GenBank/DDBJ whole genome shotgun (WGS) entry which is preliminary data.</text>
</comment>
<gene>
    <name evidence="7" type="ORF">JW984_06385</name>
</gene>
<evidence type="ECO:0000256" key="1">
    <source>
        <dbReference type="ARBA" id="ARBA00009792"/>
    </source>
</evidence>
<dbReference type="GO" id="GO:0006013">
    <property type="term" value="P:mannose metabolic process"/>
    <property type="evidence" value="ECO:0007669"/>
    <property type="project" value="InterPro"/>
</dbReference>
<evidence type="ECO:0000256" key="5">
    <source>
        <dbReference type="SAM" id="MobiDB-lite"/>
    </source>
</evidence>
<dbReference type="GO" id="GO:0009313">
    <property type="term" value="P:oligosaccharide catabolic process"/>
    <property type="evidence" value="ECO:0007669"/>
    <property type="project" value="TreeGrafter"/>
</dbReference>
<keyword evidence="2" id="KW-0479">Metal-binding</keyword>
<evidence type="ECO:0000256" key="4">
    <source>
        <dbReference type="ARBA" id="ARBA00023295"/>
    </source>
</evidence>
<reference evidence="7" key="1">
    <citation type="journal article" date="2021" name="Environ. Microbiol.">
        <title>Genomic characterization of three novel Desulfobacterota classes expand the metabolic and phylogenetic diversity of the phylum.</title>
        <authorList>
            <person name="Murphy C.L."/>
            <person name="Biggerstaff J."/>
            <person name="Eichhorn A."/>
            <person name="Ewing E."/>
            <person name="Shahan R."/>
            <person name="Soriano D."/>
            <person name="Stewart S."/>
            <person name="VanMol K."/>
            <person name="Walker R."/>
            <person name="Walters P."/>
            <person name="Elshahed M.S."/>
            <person name="Youssef N.H."/>
        </authorList>
    </citation>
    <scope>NUCLEOTIDE SEQUENCE</scope>
    <source>
        <strain evidence="7">Zod_Metabat.24</strain>
    </source>
</reference>
<evidence type="ECO:0000256" key="2">
    <source>
        <dbReference type="ARBA" id="ARBA00022723"/>
    </source>
</evidence>
<keyword evidence="4" id="KW-0326">Glycosidase</keyword>
<dbReference type="InterPro" id="IPR000602">
    <property type="entry name" value="Glyco_hydro_38_N"/>
</dbReference>
<dbReference type="InterPro" id="IPR011330">
    <property type="entry name" value="Glyco_hydro/deAcase_b/a-brl"/>
</dbReference>